<dbReference type="Proteomes" id="UP000054423">
    <property type="component" value="Unassembled WGS sequence"/>
</dbReference>
<gene>
    <name evidence="3" type="ORF">L917_13707</name>
</gene>
<dbReference type="CDD" id="cd00024">
    <property type="entry name" value="CD_CSD"/>
    <property type="match status" value="1"/>
</dbReference>
<dbReference type="EMBL" id="KI681162">
    <property type="protein sequence ID" value="ETL86972.1"/>
    <property type="molecule type" value="Genomic_DNA"/>
</dbReference>
<evidence type="ECO:0000313" key="3">
    <source>
        <dbReference type="EMBL" id="ETL86972.1"/>
    </source>
</evidence>
<reference evidence="3" key="1">
    <citation type="submission" date="2013-11" db="EMBL/GenBank/DDBJ databases">
        <title>The Genome Sequence of Phytophthora parasitica CHvinca01.</title>
        <authorList>
            <consortium name="The Broad Institute Genomics Platform"/>
            <person name="Russ C."/>
            <person name="Tyler B."/>
            <person name="Panabieres F."/>
            <person name="Shan W."/>
            <person name="Tripathy S."/>
            <person name="Grunwald N."/>
            <person name="Machado M."/>
            <person name="Johnson C.S."/>
            <person name="Arredondo F."/>
            <person name="Hong C."/>
            <person name="Coffey M."/>
            <person name="Young S.K."/>
            <person name="Zeng Q."/>
            <person name="Gargeya S."/>
            <person name="Fitzgerald M."/>
            <person name="Abouelleil A."/>
            <person name="Alvarado L."/>
            <person name="Chapman S.B."/>
            <person name="Gainer-Dewar J."/>
            <person name="Goldberg J."/>
            <person name="Griggs A."/>
            <person name="Gujja S."/>
            <person name="Hansen M."/>
            <person name="Howarth C."/>
            <person name="Imamovic A."/>
            <person name="Ireland A."/>
            <person name="Larimer J."/>
            <person name="McCowan C."/>
            <person name="Murphy C."/>
            <person name="Pearson M."/>
            <person name="Poon T.W."/>
            <person name="Priest M."/>
            <person name="Roberts A."/>
            <person name="Saif S."/>
            <person name="Shea T."/>
            <person name="Sykes S."/>
            <person name="Wortman J."/>
            <person name="Nusbaum C."/>
            <person name="Birren B."/>
        </authorList>
    </citation>
    <scope>NUCLEOTIDE SEQUENCE [LARGE SCALE GENOMIC DNA]</scope>
    <source>
        <strain evidence="3">CHvinca01</strain>
    </source>
</reference>
<dbReference type="SMART" id="SM00298">
    <property type="entry name" value="CHROMO"/>
    <property type="match status" value="1"/>
</dbReference>
<feature type="compositionally biased region" description="Basic and acidic residues" evidence="1">
    <location>
        <begin position="358"/>
        <end position="379"/>
    </location>
</feature>
<dbReference type="PROSITE" id="PS50013">
    <property type="entry name" value="CHROMO_2"/>
    <property type="match status" value="1"/>
</dbReference>
<evidence type="ECO:0000256" key="1">
    <source>
        <dbReference type="SAM" id="MobiDB-lite"/>
    </source>
</evidence>
<dbReference type="Pfam" id="PF24626">
    <property type="entry name" value="SH3_Tf2-1"/>
    <property type="match status" value="1"/>
</dbReference>
<evidence type="ECO:0000259" key="2">
    <source>
        <dbReference type="PROSITE" id="PS50013"/>
    </source>
</evidence>
<dbReference type="AlphaFoldDB" id="W2KPH4"/>
<organism evidence="3">
    <name type="scientific">Phytophthora nicotianae</name>
    <name type="common">Potato buckeye rot agent</name>
    <name type="synonym">Phytophthora parasitica</name>
    <dbReference type="NCBI Taxonomy" id="4792"/>
    <lineage>
        <taxon>Eukaryota</taxon>
        <taxon>Sar</taxon>
        <taxon>Stramenopiles</taxon>
        <taxon>Oomycota</taxon>
        <taxon>Peronosporomycetes</taxon>
        <taxon>Peronosporales</taxon>
        <taxon>Peronosporaceae</taxon>
        <taxon>Phytophthora</taxon>
    </lineage>
</organism>
<dbReference type="Pfam" id="PF00385">
    <property type="entry name" value="Chromo"/>
    <property type="match status" value="1"/>
</dbReference>
<feature type="compositionally biased region" description="Polar residues" evidence="1">
    <location>
        <begin position="347"/>
        <end position="357"/>
    </location>
</feature>
<dbReference type="InterPro" id="IPR016197">
    <property type="entry name" value="Chromo-like_dom_sf"/>
</dbReference>
<dbReference type="InterPro" id="IPR023780">
    <property type="entry name" value="Chromo_domain"/>
</dbReference>
<dbReference type="VEuPathDB" id="FungiDB:PPTG_14444"/>
<feature type="region of interest" description="Disordered" evidence="1">
    <location>
        <begin position="44"/>
        <end position="75"/>
    </location>
</feature>
<sequence length="379" mass="41515">MLFEATQRLSQYTRRLVTPCFVNNARHPRVPALLAVGHPTVPRVSTLGGEEAECKESTPTSTPTPPATTPALSQPASLPVAKDLSSVALTNASVNAVTRAQAKKILSTPRDAAASLVSWTDQNLINPGAVSNASPANYAPRCLAVARYVRDALQLAVDKQKENSSKRGRKNTASFTTDERVLLLTDGIRDSAITNLGANKLAPRFIGPFKVIKVLGEAYTLYIPRSMRLHPTFYVNCLKKYHPSEIANVDTSSDSTPTFHRNGPPPLIDASGAQRWTVERIVDHDTRQLRGARGVPSGELPQDQAPLSNERCYRVRWLSLSPADDTWEPRSRLLEDVPDVVNEYEKTLTSQSVSESSELPRSDEGDKSPRACRGILRDD</sequence>
<feature type="region of interest" description="Disordered" evidence="1">
    <location>
        <begin position="347"/>
        <end position="379"/>
    </location>
</feature>
<dbReference type="InterPro" id="IPR056924">
    <property type="entry name" value="SH3_Tf2-1"/>
</dbReference>
<name>W2KPH4_PHYNI</name>
<dbReference type="SUPFAM" id="SSF54160">
    <property type="entry name" value="Chromo domain-like"/>
    <property type="match status" value="1"/>
</dbReference>
<dbReference type="Gene3D" id="2.40.50.40">
    <property type="match status" value="1"/>
</dbReference>
<accession>W2KPH4</accession>
<dbReference type="OrthoDB" id="116372at2759"/>
<protein>
    <recommendedName>
        <fullName evidence="2">Chromo domain-containing protein</fullName>
    </recommendedName>
</protein>
<proteinExistence type="predicted"/>
<dbReference type="InterPro" id="IPR000953">
    <property type="entry name" value="Chromo/chromo_shadow_dom"/>
</dbReference>
<feature type="domain" description="Chromo" evidence="2">
    <location>
        <begin position="276"/>
        <end position="356"/>
    </location>
</feature>